<sequence>MATEGASFSSGAENIRDTNSHEKTFCLFDRPYIDDSSCLFTARNTGRYTTLWVALVSQWLSRKLLTRIHTLSGPGRVVLTMVFGLLLGLAGGYLMGAMVMDVIDTLSSLRSTPLTPLECCTGLESLSVVTACVAALGLTVAMLASLITTVVAEEVVSNFLKPGDEGPGGVVLAAMGLMTLLPLTVIAAFMGALMERIVVAMGLVTVLGAQMGFSLALSLLVCAVRSLFPGASDLFLFPWMLFYLPAAGMCAGLCGSGMLEGSEIALFFFFSFLALFLGFAGLGGMSMPASVLLASTLIFRTVLEEDGEVLRSLWSEETGQSSWLLLRAVFLAVLSMLLCETAAGSTLLSVAGTARDGKTSACAAAVGALLLLATRRSSSVLGVGGTLGALLGVAGAVGVALTAAGDAMVARDAGRLGQHGSPVGKVAATIGAALGAFLYTAPPDMYFGVFVALCAAAVTGVLSSFRQCVCDDQLLVQCSGLQLRSFPHGLPLTTRHLILFNNRLAQLAALDMSDLSDLVYLDGDIREDVQDSAQAGLPGPLLQPQRIEERVNLTDNTALSEIHPRAFSGNVALQVLDVSSNHLSTLSTRYGVAVGAAVRGCASARWRTSAVTERSVYVYGPPEPIMLSFDVGQTACDGPALREHHISEVGPWLRMQCHPAFFVAIGFATFTAGTVLVWTTGMLITLCRRYGRRGENSRERAERVKDRVKKMVVNPCDWEVAA</sequence>
<evidence type="ECO:0000256" key="3">
    <source>
        <dbReference type="ARBA" id="ARBA00022475"/>
    </source>
</evidence>
<evidence type="ECO:0000256" key="2">
    <source>
        <dbReference type="ARBA" id="ARBA00022448"/>
    </source>
</evidence>
<feature type="transmembrane region" description="Helical" evidence="11">
    <location>
        <begin position="661"/>
        <end position="686"/>
    </location>
</feature>
<keyword evidence="7" id="KW-0406">Ion transport</keyword>
<evidence type="ECO:0000256" key="8">
    <source>
        <dbReference type="ARBA" id="ARBA00023136"/>
    </source>
</evidence>
<evidence type="ECO:0000256" key="7">
    <source>
        <dbReference type="ARBA" id="ARBA00023065"/>
    </source>
</evidence>
<dbReference type="GO" id="GO:0008076">
    <property type="term" value="C:voltage-gated potassium channel complex"/>
    <property type="evidence" value="ECO:0007669"/>
    <property type="project" value="TreeGrafter"/>
</dbReference>
<evidence type="ECO:0000313" key="13">
    <source>
        <dbReference type="Proteomes" id="UP001239994"/>
    </source>
</evidence>
<dbReference type="Proteomes" id="UP001239994">
    <property type="component" value="Unassembled WGS sequence"/>
</dbReference>
<feature type="transmembrane region" description="Helical" evidence="11">
    <location>
        <begin position="324"/>
        <end position="351"/>
    </location>
</feature>
<comment type="caution">
    <text evidence="12">The sequence shown here is derived from an EMBL/GenBank/DDBJ whole genome shotgun (WGS) entry which is preliminary data.</text>
</comment>
<keyword evidence="3" id="KW-1003">Cell membrane</keyword>
<feature type="transmembrane region" description="Helical" evidence="11">
    <location>
        <begin position="168"/>
        <end position="190"/>
    </location>
</feature>
<feature type="transmembrane region" description="Helical" evidence="11">
    <location>
        <begin position="380"/>
        <end position="403"/>
    </location>
</feature>
<dbReference type="InterPro" id="IPR032675">
    <property type="entry name" value="LRR_dom_sf"/>
</dbReference>
<evidence type="ECO:0000256" key="11">
    <source>
        <dbReference type="SAM" id="Phobius"/>
    </source>
</evidence>
<protein>
    <submittedName>
        <fullName evidence="12">Uncharacterized protein</fullName>
    </submittedName>
</protein>
<proteinExistence type="predicted"/>
<keyword evidence="2" id="KW-0813">Transport</keyword>
<keyword evidence="9" id="KW-1015">Disulfide bond</keyword>
<feature type="transmembrane region" description="Helical" evidence="11">
    <location>
        <begin position="234"/>
        <end position="254"/>
    </location>
</feature>
<evidence type="ECO:0000256" key="6">
    <source>
        <dbReference type="ARBA" id="ARBA00022989"/>
    </source>
</evidence>
<comment type="subcellular location">
    <subcellularLocation>
        <location evidence="1">Cell membrane</location>
        <topology evidence="1">Single-pass membrane protein</topology>
    </subcellularLocation>
</comment>
<dbReference type="GO" id="GO:0099104">
    <property type="term" value="F:potassium channel activator activity"/>
    <property type="evidence" value="ECO:0007669"/>
    <property type="project" value="TreeGrafter"/>
</dbReference>
<organism evidence="12 13">
    <name type="scientific">Electrophorus voltai</name>
    <dbReference type="NCBI Taxonomy" id="2609070"/>
    <lineage>
        <taxon>Eukaryota</taxon>
        <taxon>Metazoa</taxon>
        <taxon>Chordata</taxon>
        <taxon>Craniata</taxon>
        <taxon>Vertebrata</taxon>
        <taxon>Euteleostomi</taxon>
        <taxon>Actinopterygii</taxon>
        <taxon>Neopterygii</taxon>
        <taxon>Teleostei</taxon>
        <taxon>Ostariophysi</taxon>
        <taxon>Gymnotiformes</taxon>
        <taxon>Gymnotoidei</taxon>
        <taxon>Gymnotidae</taxon>
        <taxon>Electrophorus</taxon>
    </lineage>
</organism>
<reference evidence="12" key="1">
    <citation type="submission" date="2023-03" db="EMBL/GenBank/DDBJ databases">
        <title>Electrophorus voltai genome.</title>
        <authorList>
            <person name="Bian C."/>
        </authorList>
    </citation>
    <scope>NUCLEOTIDE SEQUENCE</scope>
    <source>
        <strain evidence="12">CB-2022</strain>
        <tissue evidence="12">Muscle</tissue>
    </source>
</reference>
<dbReference type="EMBL" id="JAROKS010000014">
    <property type="protein sequence ID" value="KAK1797374.1"/>
    <property type="molecule type" value="Genomic_DNA"/>
</dbReference>
<keyword evidence="8 11" id="KW-0472">Membrane</keyword>
<evidence type="ECO:0000256" key="10">
    <source>
        <dbReference type="ARBA" id="ARBA00023303"/>
    </source>
</evidence>
<feature type="transmembrane region" description="Helical" evidence="11">
    <location>
        <begin position="197"/>
        <end position="228"/>
    </location>
</feature>
<accession>A0AAD9DY79</accession>
<dbReference type="GO" id="GO:0044325">
    <property type="term" value="F:transmembrane transporter binding"/>
    <property type="evidence" value="ECO:0007669"/>
    <property type="project" value="TreeGrafter"/>
</dbReference>
<evidence type="ECO:0000256" key="9">
    <source>
        <dbReference type="ARBA" id="ARBA00023157"/>
    </source>
</evidence>
<feature type="transmembrane region" description="Helical" evidence="11">
    <location>
        <begin position="261"/>
        <end position="279"/>
    </location>
</feature>
<gene>
    <name evidence="12" type="ORF">P4O66_008750</name>
</gene>
<evidence type="ECO:0000256" key="5">
    <source>
        <dbReference type="ARBA" id="ARBA00022729"/>
    </source>
</evidence>
<dbReference type="Gene3D" id="3.80.10.10">
    <property type="entry name" value="Ribonuclease Inhibitor"/>
    <property type="match status" value="1"/>
</dbReference>
<evidence type="ECO:0000256" key="1">
    <source>
        <dbReference type="ARBA" id="ARBA00004162"/>
    </source>
</evidence>
<keyword evidence="10" id="KW-0407">Ion channel</keyword>
<evidence type="ECO:0000313" key="12">
    <source>
        <dbReference type="EMBL" id="KAK1797374.1"/>
    </source>
</evidence>
<keyword evidence="13" id="KW-1185">Reference proteome</keyword>
<evidence type="ECO:0000256" key="4">
    <source>
        <dbReference type="ARBA" id="ARBA00022692"/>
    </source>
</evidence>
<keyword evidence="4 11" id="KW-0812">Transmembrane</keyword>
<keyword evidence="6 11" id="KW-1133">Transmembrane helix</keyword>
<dbReference type="SUPFAM" id="SSF52058">
    <property type="entry name" value="L domain-like"/>
    <property type="match status" value="1"/>
</dbReference>
<keyword evidence="5" id="KW-0732">Signal</keyword>
<feature type="transmembrane region" description="Helical" evidence="11">
    <location>
        <begin position="77"/>
        <end position="103"/>
    </location>
</feature>
<dbReference type="InterPro" id="IPR051432">
    <property type="entry name" value="KCNMA1_auxiliary"/>
</dbReference>
<dbReference type="GO" id="GO:0005249">
    <property type="term" value="F:voltage-gated potassium channel activity"/>
    <property type="evidence" value="ECO:0007669"/>
    <property type="project" value="TreeGrafter"/>
</dbReference>
<feature type="transmembrane region" description="Helical" evidence="11">
    <location>
        <begin position="446"/>
        <end position="465"/>
    </location>
</feature>
<dbReference type="AlphaFoldDB" id="A0AAD9DY79"/>
<feature type="transmembrane region" description="Helical" evidence="11">
    <location>
        <begin position="123"/>
        <end position="148"/>
    </location>
</feature>
<dbReference type="PANTHER" id="PTHR46473:SF26">
    <property type="entry name" value="LRRNT DOMAIN-CONTAINING PROTEIN"/>
    <property type="match status" value="1"/>
</dbReference>
<name>A0AAD9DY79_9TELE</name>
<dbReference type="PANTHER" id="PTHR46473">
    <property type="entry name" value="GH08155P"/>
    <property type="match status" value="1"/>
</dbReference>